<protein>
    <submittedName>
        <fullName evidence="3">Probable ribosome production factor 1</fullName>
    </submittedName>
</protein>
<dbReference type="InterPro" id="IPR044281">
    <property type="entry name" value="IMP4/RPF1"/>
</dbReference>
<evidence type="ECO:0000256" key="1">
    <source>
        <dbReference type="SAM" id="MobiDB-lite"/>
    </source>
</evidence>
<evidence type="ECO:0000313" key="3">
    <source>
        <dbReference type="EMBL" id="CAG6719978.1"/>
    </source>
</evidence>
<feature type="region of interest" description="Disordered" evidence="1">
    <location>
        <begin position="33"/>
        <end position="79"/>
    </location>
</feature>
<dbReference type="FunFam" id="3.40.50.10480:FF:000002">
    <property type="entry name" value="Ribosome production factor 1"/>
    <property type="match status" value="1"/>
</dbReference>
<sequence length="318" mass="36965">MSHITEAKVEKLEEKAAAAHTIHRKRAVMKDLKKAKKKNKKVARQLRRKCGEKPQVPKTLENTREHDPTVLDENDDNEERLEEVNRDMDTDEFCSYFNCEYEPKVLLTYSTSMPSRKTRRFVKDLTNIIPNSMQFLRNGAAIKKNISKCVANGFSDMIIINEDQKKPNGMIVCHLPAGPTAYFRLSSVKTTKELNMKLDEITSHRPEVILNNFSTRLGNGVARMLGALFHYSPEFKGRRAVTFHNQRDFIFFRHHRYQFDKQGKRAALKEMGPRFTIRLQSIQKGTFDTKFGEFEWIIAGRRHENKLPEDVSSYNTHS</sequence>
<dbReference type="AlphaFoldDB" id="A0A8D8V8S9"/>
<dbReference type="GO" id="GO:0042134">
    <property type="term" value="F:rRNA primary transcript binding"/>
    <property type="evidence" value="ECO:0007669"/>
    <property type="project" value="InterPro"/>
</dbReference>
<feature type="compositionally biased region" description="Basic residues" evidence="1">
    <location>
        <begin position="33"/>
        <end position="50"/>
    </location>
</feature>
<evidence type="ECO:0000259" key="2">
    <source>
        <dbReference type="PROSITE" id="PS50833"/>
    </source>
</evidence>
<dbReference type="Gene3D" id="3.40.50.10480">
    <property type="entry name" value="Probable brix-domain ribosomal biogenesis protein"/>
    <property type="match status" value="1"/>
</dbReference>
<dbReference type="EMBL" id="HBUF01359669">
    <property type="protein sequence ID" value="CAG6719978.1"/>
    <property type="molecule type" value="Transcribed_RNA"/>
</dbReference>
<dbReference type="GO" id="GO:0000470">
    <property type="term" value="P:maturation of LSU-rRNA"/>
    <property type="evidence" value="ECO:0007669"/>
    <property type="project" value="TreeGrafter"/>
</dbReference>
<dbReference type="SMART" id="SM00879">
    <property type="entry name" value="Brix"/>
    <property type="match status" value="1"/>
</dbReference>
<dbReference type="Pfam" id="PF04427">
    <property type="entry name" value="Brix"/>
    <property type="match status" value="1"/>
</dbReference>
<proteinExistence type="predicted"/>
<dbReference type="PANTHER" id="PTHR22734">
    <property type="entry name" value="U3 SMALL NUCLEOLAR RIBONUCLEOPROTEIN PROTEIN IMP4"/>
    <property type="match status" value="1"/>
</dbReference>
<accession>A0A8D8V8S9</accession>
<reference evidence="3" key="1">
    <citation type="submission" date="2021-05" db="EMBL/GenBank/DDBJ databases">
        <authorList>
            <person name="Alioto T."/>
            <person name="Alioto T."/>
            <person name="Gomez Garrido J."/>
        </authorList>
    </citation>
    <scope>NUCLEOTIDE SEQUENCE</scope>
</reference>
<feature type="domain" description="Brix" evidence="2">
    <location>
        <begin position="104"/>
        <end position="288"/>
    </location>
</feature>
<dbReference type="GO" id="GO:0030687">
    <property type="term" value="C:preribosome, large subunit precursor"/>
    <property type="evidence" value="ECO:0007669"/>
    <property type="project" value="TreeGrafter"/>
</dbReference>
<organism evidence="3">
    <name type="scientific">Cacopsylla melanoneura</name>
    <dbReference type="NCBI Taxonomy" id="428564"/>
    <lineage>
        <taxon>Eukaryota</taxon>
        <taxon>Metazoa</taxon>
        <taxon>Ecdysozoa</taxon>
        <taxon>Arthropoda</taxon>
        <taxon>Hexapoda</taxon>
        <taxon>Insecta</taxon>
        <taxon>Pterygota</taxon>
        <taxon>Neoptera</taxon>
        <taxon>Paraneoptera</taxon>
        <taxon>Hemiptera</taxon>
        <taxon>Sternorrhyncha</taxon>
        <taxon>Psylloidea</taxon>
        <taxon>Psyllidae</taxon>
        <taxon>Psyllinae</taxon>
        <taxon>Cacopsylla</taxon>
    </lineage>
</organism>
<dbReference type="GO" id="GO:0005730">
    <property type="term" value="C:nucleolus"/>
    <property type="evidence" value="ECO:0007669"/>
    <property type="project" value="TreeGrafter"/>
</dbReference>
<feature type="compositionally biased region" description="Acidic residues" evidence="1">
    <location>
        <begin position="70"/>
        <end position="79"/>
    </location>
</feature>
<dbReference type="GO" id="GO:0000460">
    <property type="term" value="P:maturation of 5.8S rRNA"/>
    <property type="evidence" value="ECO:0007669"/>
    <property type="project" value="TreeGrafter"/>
</dbReference>
<dbReference type="SUPFAM" id="SSF52954">
    <property type="entry name" value="Class II aaRS ABD-related"/>
    <property type="match status" value="1"/>
</dbReference>
<dbReference type="PANTHER" id="PTHR22734:SF3">
    <property type="entry name" value="RIBOSOME PRODUCTION FACTOR 1"/>
    <property type="match status" value="1"/>
</dbReference>
<dbReference type="PROSITE" id="PS50833">
    <property type="entry name" value="BRIX"/>
    <property type="match status" value="1"/>
</dbReference>
<dbReference type="InterPro" id="IPR007109">
    <property type="entry name" value="Brix"/>
</dbReference>
<name>A0A8D8V8S9_9HEMI</name>